<dbReference type="Pfam" id="PF17921">
    <property type="entry name" value="Integrase_H2C2"/>
    <property type="match status" value="1"/>
</dbReference>
<proteinExistence type="predicted"/>
<dbReference type="EMBL" id="AVOT02007428">
    <property type="protein sequence ID" value="MBW0483897.1"/>
    <property type="molecule type" value="Genomic_DNA"/>
</dbReference>
<protein>
    <recommendedName>
        <fullName evidence="2">Integrase zinc-binding domain-containing protein</fullName>
    </recommendedName>
</protein>
<organism evidence="3 4">
    <name type="scientific">Austropuccinia psidii MF-1</name>
    <dbReference type="NCBI Taxonomy" id="1389203"/>
    <lineage>
        <taxon>Eukaryota</taxon>
        <taxon>Fungi</taxon>
        <taxon>Dikarya</taxon>
        <taxon>Basidiomycota</taxon>
        <taxon>Pucciniomycotina</taxon>
        <taxon>Pucciniomycetes</taxon>
        <taxon>Pucciniales</taxon>
        <taxon>Sphaerophragmiaceae</taxon>
        <taxon>Austropuccinia</taxon>
    </lineage>
</organism>
<accession>A0A9Q3GY66</accession>
<keyword evidence="4" id="KW-1185">Reference proteome</keyword>
<comment type="caution">
    <text evidence="3">The sequence shown here is derived from an EMBL/GenBank/DDBJ whole genome shotgun (WGS) entry which is preliminary data.</text>
</comment>
<name>A0A9Q3GY66_9BASI</name>
<evidence type="ECO:0000256" key="1">
    <source>
        <dbReference type="SAM" id="MobiDB-lite"/>
    </source>
</evidence>
<dbReference type="Gene3D" id="1.10.340.70">
    <property type="match status" value="1"/>
</dbReference>
<evidence type="ECO:0000259" key="2">
    <source>
        <dbReference type="Pfam" id="PF17921"/>
    </source>
</evidence>
<dbReference type="InterPro" id="IPR041588">
    <property type="entry name" value="Integrase_H2C2"/>
</dbReference>
<dbReference type="OrthoDB" id="115435at2759"/>
<sequence>MEIDQRKNCRFSEWAPESDTPYSQDTESEGKETPILGISSSKLHNEFFSSVMKTYAKQKQCGILQLLQQKYRRPELEFQLEEPWLRDYKYNKSFLLYGLLYHRGNHTSSLTVIDRAHISLILQKCHYCPHMGHMSEDRTKERVASTTWWPKWKKDLSEYINNFQESFLGPFTIIKIIGKNAVEVRLTEEFSRKHPICPVSLVKTYFQEGEGRFPSRKKTTTLLEIVEVEDYPGPVNKIIKARKIKHNGKDQRQYLVRFKKTDRRKRQMVVRIGHTRWEPSSKEI</sequence>
<dbReference type="AlphaFoldDB" id="A0A9Q3GY66"/>
<evidence type="ECO:0000313" key="3">
    <source>
        <dbReference type="EMBL" id="MBW0483897.1"/>
    </source>
</evidence>
<dbReference type="Proteomes" id="UP000765509">
    <property type="component" value="Unassembled WGS sequence"/>
</dbReference>
<reference evidence="3" key="1">
    <citation type="submission" date="2021-03" db="EMBL/GenBank/DDBJ databases">
        <title>Draft genome sequence of rust myrtle Austropuccinia psidii MF-1, a brazilian biotype.</title>
        <authorList>
            <person name="Quecine M.C."/>
            <person name="Pachon D.M.R."/>
            <person name="Bonatelli M.L."/>
            <person name="Correr F.H."/>
            <person name="Franceschini L.M."/>
            <person name="Leite T.F."/>
            <person name="Margarido G.R.A."/>
            <person name="Almeida C.A."/>
            <person name="Ferrarezi J.A."/>
            <person name="Labate C.A."/>
        </authorList>
    </citation>
    <scope>NUCLEOTIDE SEQUENCE</scope>
    <source>
        <strain evidence="3">MF-1</strain>
    </source>
</reference>
<feature type="domain" description="Integrase zinc-binding" evidence="2">
    <location>
        <begin position="114"/>
        <end position="162"/>
    </location>
</feature>
<gene>
    <name evidence="3" type="ORF">O181_023612</name>
</gene>
<evidence type="ECO:0000313" key="4">
    <source>
        <dbReference type="Proteomes" id="UP000765509"/>
    </source>
</evidence>
<feature type="region of interest" description="Disordered" evidence="1">
    <location>
        <begin position="1"/>
        <end position="31"/>
    </location>
</feature>